<dbReference type="PANTHER" id="PTHR47926:SF426">
    <property type="entry name" value="TETRATRICOPEPTIDE-LIKE HELICAL DOMAIN SUPERFAMILY, DYW DOMAIN-CONTAINING PROTEIN"/>
    <property type="match status" value="1"/>
</dbReference>
<dbReference type="PROSITE" id="PS51375">
    <property type="entry name" value="PPR"/>
    <property type="match status" value="4"/>
</dbReference>
<proteinExistence type="inferred from homology"/>
<evidence type="ECO:0000313" key="7">
    <source>
        <dbReference type="Proteomes" id="UP001055439"/>
    </source>
</evidence>
<dbReference type="Proteomes" id="UP001055439">
    <property type="component" value="Chromosome 9"/>
</dbReference>
<dbReference type="EMBL" id="CP097511">
    <property type="protein sequence ID" value="URE43775.1"/>
    <property type="molecule type" value="Genomic_DNA"/>
</dbReference>
<dbReference type="InterPro" id="IPR011990">
    <property type="entry name" value="TPR-like_helical_dom_sf"/>
</dbReference>
<dbReference type="InterPro" id="IPR046848">
    <property type="entry name" value="E_motif"/>
</dbReference>
<dbReference type="NCBIfam" id="TIGR00756">
    <property type="entry name" value="PPR"/>
    <property type="match status" value="4"/>
</dbReference>
<evidence type="ECO:0000313" key="6">
    <source>
        <dbReference type="EMBL" id="URE43775.1"/>
    </source>
</evidence>
<dbReference type="InterPro" id="IPR032867">
    <property type="entry name" value="DYW_dom"/>
</dbReference>
<dbReference type="SUPFAM" id="SSF48452">
    <property type="entry name" value="TPR-like"/>
    <property type="match status" value="1"/>
</dbReference>
<organism evidence="6 7">
    <name type="scientific">Musa troglodytarum</name>
    <name type="common">fe'i banana</name>
    <dbReference type="NCBI Taxonomy" id="320322"/>
    <lineage>
        <taxon>Eukaryota</taxon>
        <taxon>Viridiplantae</taxon>
        <taxon>Streptophyta</taxon>
        <taxon>Embryophyta</taxon>
        <taxon>Tracheophyta</taxon>
        <taxon>Spermatophyta</taxon>
        <taxon>Magnoliopsida</taxon>
        <taxon>Liliopsida</taxon>
        <taxon>Zingiberales</taxon>
        <taxon>Musaceae</taxon>
        <taxon>Musa</taxon>
    </lineage>
</organism>
<dbReference type="Pfam" id="PF01535">
    <property type="entry name" value="PPR"/>
    <property type="match status" value="3"/>
</dbReference>
<dbReference type="GO" id="GO:0009451">
    <property type="term" value="P:RNA modification"/>
    <property type="evidence" value="ECO:0007669"/>
    <property type="project" value="InterPro"/>
</dbReference>
<evidence type="ECO:0000256" key="1">
    <source>
        <dbReference type="ARBA" id="ARBA00022737"/>
    </source>
</evidence>
<feature type="repeat" description="PPR" evidence="3">
    <location>
        <begin position="245"/>
        <end position="279"/>
    </location>
</feature>
<protein>
    <submittedName>
        <fullName evidence="6">Pentatricopeptide repeat-containing protein</fullName>
    </submittedName>
</protein>
<evidence type="ECO:0000259" key="4">
    <source>
        <dbReference type="Pfam" id="PF02470"/>
    </source>
</evidence>
<dbReference type="Pfam" id="PF13041">
    <property type="entry name" value="PPR_2"/>
    <property type="match status" value="3"/>
</dbReference>
<dbReference type="GO" id="GO:0008270">
    <property type="term" value="F:zinc ion binding"/>
    <property type="evidence" value="ECO:0007669"/>
    <property type="project" value="InterPro"/>
</dbReference>
<dbReference type="Pfam" id="PF02470">
    <property type="entry name" value="MlaD"/>
    <property type="match status" value="1"/>
</dbReference>
<dbReference type="PANTHER" id="PTHR47926">
    <property type="entry name" value="PENTATRICOPEPTIDE REPEAT-CONTAINING PROTEIN"/>
    <property type="match status" value="1"/>
</dbReference>
<name>A0A9E7LAG9_9LILI</name>
<dbReference type="Gene3D" id="1.25.40.10">
    <property type="entry name" value="Tetratricopeptide repeat domain"/>
    <property type="match status" value="3"/>
</dbReference>
<dbReference type="FunFam" id="1.25.40.10:FF:000344">
    <property type="entry name" value="Pentatricopeptide repeat-containing protein"/>
    <property type="match status" value="1"/>
</dbReference>
<dbReference type="FunFam" id="1.25.40.10:FF:000031">
    <property type="entry name" value="Pentatricopeptide repeat-containing protein mitochondrial"/>
    <property type="match status" value="1"/>
</dbReference>
<feature type="repeat" description="PPR" evidence="3">
    <location>
        <begin position="144"/>
        <end position="178"/>
    </location>
</feature>
<comment type="similarity">
    <text evidence="2">Belongs to the PPR family. PCMP-E subfamily.</text>
</comment>
<accession>A0A9E7LAG9</accession>
<evidence type="ECO:0000259" key="5">
    <source>
        <dbReference type="Pfam" id="PF14432"/>
    </source>
</evidence>
<dbReference type="FunFam" id="1.25.40.10:FF:000280">
    <property type="entry name" value="Pentatricopeptide repeat-containing protein"/>
    <property type="match status" value="1"/>
</dbReference>
<feature type="domain" description="DYW" evidence="5">
    <location>
        <begin position="573"/>
        <end position="651"/>
    </location>
</feature>
<evidence type="ECO:0000256" key="3">
    <source>
        <dbReference type="PROSITE-ProRule" id="PRU00708"/>
    </source>
</evidence>
<dbReference type="InterPro" id="IPR002885">
    <property type="entry name" value="PPR_rpt"/>
</dbReference>
<reference evidence="6" key="1">
    <citation type="submission" date="2022-05" db="EMBL/GenBank/DDBJ databases">
        <title>The Musa troglodytarum L. genome provides insights into the mechanism of non-climacteric behaviour and enrichment of carotenoids.</title>
        <authorList>
            <person name="Wang J."/>
        </authorList>
    </citation>
    <scope>NUCLEOTIDE SEQUENCE</scope>
    <source>
        <tissue evidence="6">Leaf</tissue>
    </source>
</reference>
<dbReference type="OrthoDB" id="428658at2759"/>
<dbReference type="InterPro" id="IPR003399">
    <property type="entry name" value="Mce/MlaD"/>
</dbReference>
<feature type="repeat" description="PPR" evidence="3">
    <location>
        <begin position="280"/>
        <end position="314"/>
    </location>
</feature>
<dbReference type="AlphaFoldDB" id="A0A9E7LAG9"/>
<dbReference type="InterPro" id="IPR046960">
    <property type="entry name" value="PPR_At4g14850-like_plant"/>
</dbReference>
<dbReference type="Pfam" id="PF14432">
    <property type="entry name" value="DYW_deaminase"/>
    <property type="match status" value="1"/>
</dbReference>
<feature type="repeat" description="PPR" evidence="3">
    <location>
        <begin position="354"/>
        <end position="388"/>
    </location>
</feature>
<keyword evidence="1" id="KW-0677">Repeat</keyword>
<dbReference type="GO" id="GO:0003723">
    <property type="term" value="F:RNA binding"/>
    <property type="evidence" value="ECO:0007669"/>
    <property type="project" value="InterPro"/>
</dbReference>
<sequence>MVHKLPVVDLPPNVSLRLLWSYLSFGQLERARDLFDRIPHPDLRSLTILISAFTKNNLPKESIRFYRRLRENKRLEPDRLVLLSVAKACANSSDLVEAKSVHEEAVKFGFSSDLVLGNALIDMYGKCGFHDGARRVFDDLPQKDVVSWTSLISACMSCRMPVEALRVFRDMLHLGVKPNSVTLSAVLRVCSESKALHVGRQIHCQALRRTLEDDVYVGSGLVDVYASCSSIRQARIVFDTIPYKDTVSWIVMLAAYFVDGECEEALKLFELMRSGGVALSPASWNCMISGLAQNGRPEEAFRMLGQMQQLGFKPNHITVILEGMVPLTALVLMYAKCGALDNAREVFNHMPRKDTVAWNTMILANSMHGCGEDALAVFHQMLECGVKPNSVTFIVVLTGCSHSQLVDVGKSIFNSMSTQHGLQPDADHYACMADVLCRAGHLEEAYGFIQSMPMQPTVGAWGALLASCRVYKNVDLAKIAAAHLFEIEPENPGNYVLLSNILVAAKLWDDASSIRMLMRDKMRDRGVTKVPGRSWVQIRNKVYTFVKDDDRNALRDEIYGFLKEIREKMRLDGYLPDTDYVLQDVNKEEKEELLCSHSEKLAVAFGILNLKGESVIRVFKNLRICGDCHSAIKFMAKIIGVQIIVRDNKRVEWTYKAVDKRPGRHCSHVSHRACRVSVAAPTLRSLRRTCLLLSPSVKPRLPSRVSLLESVGPSRIQWCCRRRFPPSAGRSLSSSHASKRFLRVKVASVGSDANQSPLTSSATGKNPLAAVLELPRTLWRQTMQPLRNFGFGRRSVWEGAVGLFMLSRAALSALAIAWVVFQFSQACGICVGTPVRIRGVNVGSVVRVDSTVRSIDGGR</sequence>
<evidence type="ECO:0000256" key="2">
    <source>
        <dbReference type="ARBA" id="ARBA00061659"/>
    </source>
</evidence>
<gene>
    <name evidence="6" type="ORF">MUK42_03029</name>
</gene>
<keyword evidence="7" id="KW-1185">Reference proteome</keyword>
<feature type="domain" description="Mce/MlaD" evidence="4">
    <location>
        <begin position="819"/>
        <end position="849"/>
    </location>
</feature>
<dbReference type="Pfam" id="PF20431">
    <property type="entry name" value="E_motif"/>
    <property type="match status" value="1"/>
</dbReference>